<sequence>RTGDNWSSVKTFNFGLMGSKSYEKIYTVKEIKDQDKRKVAIVEMNAIPTSEMAEQLHKEQVPAIFSKMFDNIETYTGRLELDLTAGKVKKYVEKLQSEWLAVDPLAGQKDDKEPAAVRMSATRFYSLEKID</sequence>
<dbReference type="AlphaFoldDB" id="X0SDG8"/>
<proteinExistence type="predicted"/>
<name>X0SDG8_9ZZZZ</name>
<protein>
    <submittedName>
        <fullName evidence="1">Uncharacterized protein</fullName>
    </submittedName>
</protein>
<feature type="non-terminal residue" evidence="1">
    <location>
        <position position="1"/>
    </location>
</feature>
<organism evidence="1">
    <name type="scientific">marine sediment metagenome</name>
    <dbReference type="NCBI Taxonomy" id="412755"/>
    <lineage>
        <taxon>unclassified sequences</taxon>
        <taxon>metagenomes</taxon>
        <taxon>ecological metagenomes</taxon>
    </lineage>
</organism>
<reference evidence="1" key="1">
    <citation type="journal article" date="2014" name="Front. Microbiol.">
        <title>High frequency of phylogenetically diverse reductive dehalogenase-homologous genes in deep subseafloor sedimentary metagenomes.</title>
        <authorList>
            <person name="Kawai M."/>
            <person name="Futagami T."/>
            <person name="Toyoda A."/>
            <person name="Takaki Y."/>
            <person name="Nishi S."/>
            <person name="Hori S."/>
            <person name="Arai W."/>
            <person name="Tsubouchi T."/>
            <person name="Morono Y."/>
            <person name="Uchiyama I."/>
            <person name="Ito T."/>
            <person name="Fujiyama A."/>
            <person name="Inagaki F."/>
            <person name="Takami H."/>
        </authorList>
    </citation>
    <scope>NUCLEOTIDE SEQUENCE</scope>
    <source>
        <strain evidence="1">Expedition CK06-06</strain>
    </source>
</reference>
<dbReference type="EMBL" id="BARS01005424">
    <property type="protein sequence ID" value="GAF73196.1"/>
    <property type="molecule type" value="Genomic_DNA"/>
</dbReference>
<comment type="caution">
    <text evidence="1">The sequence shown here is derived from an EMBL/GenBank/DDBJ whole genome shotgun (WGS) entry which is preliminary data.</text>
</comment>
<evidence type="ECO:0000313" key="1">
    <source>
        <dbReference type="EMBL" id="GAF73196.1"/>
    </source>
</evidence>
<gene>
    <name evidence="1" type="ORF">S01H1_10635</name>
</gene>
<accession>X0SDG8</accession>